<gene>
    <name evidence="2" type="ORF">IAA83_10635</name>
</gene>
<keyword evidence="1" id="KW-0812">Transmembrane</keyword>
<name>A0A9D1FB98_9FIRM</name>
<organism evidence="2 3">
    <name type="scientific">Candidatus Avoscillospira avistercoris</name>
    <dbReference type="NCBI Taxonomy" id="2840707"/>
    <lineage>
        <taxon>Bacteria</taxon>
        <taxon>Bacillati</taxon>
        <taxon>Bacillota</taxon>
        <taxon>Clostridia</taxon>
        <taxon>Eubacteriales</taxon>
        <taxon>Oscillospiraceae</taxon>
        <taxon>Oscillospiraceae incertae sedis</taxon>
        <taxon>Candidatus Avoscillospira</taxon>
    </lineage>
</organism>
<reference evidence="2" key="2">
    <citation type="journal article" date="2021" name="PeerJ">
        <title>Extensive microbial diversity within the chicken gut microbiome revealed by metagenomics and culture.</title>
        <authorList>
            <person name="Gilroy R."/>
            <person name="Ravi A."/>
            <person name="Getino M."/>
            <person name="Pursley I."/>
            <person name="Horton D.L."/>
            <person name="Alikhan N.F."/>
            <person name="Baker D."/>
            <person name="Gharbi K."/>
            <person name="Hall N."/>
            <person name="Watson M."/>
            <person name="Adriaenssens E.M."/>
            <person name="Foster-Nyarko E."/>
            <person name="Jarju S."/>
            <person name="Secka A."/>
            <person name="Antonio M."/>
            <person name="Oren A."/>
            <person name="Chaudhuri R.R."/>
            <person name="La Ragione R."/>
            <person name="Hildebrand F."/>
            <person name="Pallen M.J."/>
        </authorList>
    </citation>
    <scope>NUCLEOTIDE SEQUENCE</scope>
    <source>
        <strain evidence="2">ChiBcec16-1751</strain>
    </source>
</reference>
<reference evidence="2" key="1">
    <citation type="submission" date="2020-10" db="EMBL/GenBank/DDBJ databases">
        <authorList>
            <person name="Gilroy R."/>
        </authorList>
    </citation>
    <scope>NUCLEOTIDE SEQUENCE</scope>
    <source>
        <strain evidence="2">ChiBcec16-1751</strain>
    </source>
</reference>
<evidence type="ECO:0000313" key="3">
    <source>
        <dbReference type="Proteomes" id="UP000886741"/>
    </source>
</evidence>
<keyword evidence="1" id="KW-0472">Membrane</keyword>
<evidence type="ECO:0000256" key="1">
    <source>
        <dbReference type="SAM" id="Phobius"/>
    </source>
</evidence>
<comment type="caution">
    <text evidence="2">The sequence shown here is derived from an EMBL/GenBank/DDBJ whole genome shotgun (WGS) entry which is preliminary data.</text>
</comment>
<protein>
    <submittedName>
        <fullName evidence="2">Uncharacterized protein</fullName>
    </submittedName>
</protein>
<keyword evidence="1" id="KW-1133">Transmembrane helix</keyword>
<proteinExistence type="predicted"/>
<dbReference type="Proteomes" id="UP000886741">
    <property type="component" value="Unassembled WGS sequence"/>
</dbReference>
<evidence type="ECO:0000313" key="2">
    <source>
        <dbReference type="EMBL" id="HIS65804.1"/>
    </source>
</evidence>
<accession>A0A9D1FB98</accession>
<dbReference type="EMBL" id="DVJJ01000163">
    <property type="protein sequence ID" value="HIS65804.1"/>
    <property type="molecule type" value="Genomic_DNA"/>
</dbReference>
<sequence length="141" mass="16214">MNQTTTNELKSEKLKLGKVFLIIWLVAIVAFFSFAAVKYAGYKEIQDAGLVCAALASSEYDSPDREEVIHDLYMDMTRTSYLGQNWNEYSGAIRDAMEDALEAMGYDDLTYIPHYFRYVGFSEYFMGYFLFNHAPVLMLCI</sequence>
<feature type="transmembrane region" description="Helical" evidence="1">
    <location>
        <begin position="19"/>
        <end position="37"/>
    </location>
</feature>
<feature type="non-terminal residue" evidence="2">
    <location>
        <position position="141"/>
    </location>
</feature>
<dbReference type="AlphaFoldDB" id="A0A9D1FB98"/>